<name>A0A1R1YKK1_9FUNG</name>
<reference evidence="2" key="1">
    <citation type="submission" date="2017-01" db="EMBL/GenBank/DDBJ databases">
        <authorList>
            <person name="Wang Y."/>
            <person name="White M."/>
            <person name="Kvist S."/>
            <person name="Moncalvo J.-M."/>
        </authorList>
    </citation>
    <scope>NUCLEOTIDE SEQUENCE [LARGE SCALE GENOMIC DNA]</scope>
    <source>
        <strain evidence="2">ID-206-W2</strain>
    </source>
</reference>
<evidence type="ECO:0000313" key="1">
    <source>
        <dbReference type="EMBL" id="OMJ27325.1"/>
    </source>
</evidence>
<gene>
    <name evidence="1" type="ORF">AYI69_g3250</name>
</gene>
<protein>
    <submittedName>
        <fullName evidence="1">Uncharacterized protein</fullName>
    </submittedName>
</protein>
<sequence>MTVDLNGNLGLLVECVDVLLRLFLSPCNDFNSILRADMLSWDVEEGKSRTGNFGDDPNSIKNGEYPVLGLQNYPLIHSQTVFMKKWPS</sequence>
<dbReference type="AlphaFoldDB" id="A0A1R1YKK1"/>
<comment type="caution">
    <text evidence="1">The sequence shown here is derived from an EMBL/GenBank/DDBJ whole genome shotgun (WGS) entry which is preliminary data.</text>
</comment>
<keyword evidence="2" id="KW-1185">Reference proteome</keyword>
<proteinExistence type="predicted"/>
<organism evidence="1 2">
    <name type="scientific">Smittium culicis</name>
    <dbReference type="NCBI Taxonomy" id="133412"/>
    <lineage>
        <taxon>Eukaryota</taxon>
        <taxon>Fungi</taxon>
        <taxon>Fungi incertae sedis</taxon>
        <taxon>Zoopagomycota</taxon>
        <taxon>Kickxellomycotina</taxon>
        <taxon>Harpellomycetes</taxon>
        <taxon>Harpellales</taxon>
        <taxon>Legeriomycetaceae</taxon>
        <taxon>Smittium</taxon>
    </lineage>
</organism>
<evidence type="ECO:0000313" key="2">
    <source>
        <dbReference type="Proteomes" id="UP000187429"/>
    </source>
</evidence>
<accession>A0A1R1YKK1</accession>
<dbReference type="EMBL" id="LSSM01001065">
    <property type="protein sequence ID" value="OMJ27325.1"/>
    <property type="molecule type" value="Genomic_DNA"/>
</dbReference>
<dbReference type="Proteomes" id="UP000187429">
    <property type="component" value="Unassembled WGS sequence"/>
</dbReference>